<accession>A0A553I477</accession>
<reference evidence="3" key="1">
    <citation type="submission" date="2019-06" db="EMBL/GenBank/DDBJ databases">
        <title>Draft genome sequence of the griseofulvin-producing fungus Xylaria cubensis strain G536.</title>
        <authorList>
            <person name="Mead M.E."/>
            <person name="Raja H.A."/>
            <person name="Steenwyk J.L."/>
            <person name="Knowles S.L."/>
            <person name="Oberlies N.H."/>
            <person name="Rokas A."/>
        </authorList>
    </citation>
    <scope>NUCLEOTIDE SEQUENCE [LARGE SCALE GENOMIC DNA]</scope>
    <source>
        <strain evidence="3">G536</strain>
    </source>
</reference>
<dbReference type="Proteomes" id="UP000319160">
    <property type="component" value="Unassembled WGS sequence"/>
</dbReference>
<dbReference type="OrthoDB" id="4738373at2759"/>
<dbReference type="EMBL" id="VFLP01000018">
    <property type="protein sequence ID" value="TRX95009.1"/>
    <property type="molecule type" value="Genomic_DNA"/>
</dbReference>
<evidence type="ECO:0000313" key="3">
    <source>
        <dbReference type="Proteomes" id="UP000319160"/>
    </source>
</evidence>
<organism evidence="2 3">
    <name type="scientific">Xylaria flabelliformis</name>
    <dbReference type="NCBI Taxonomy" id="2512241"/>
    <lineage>
        <taxon>Eukaryota</taxon>
        <taxon>Fungi</taxon>
        <taxon>Dikarya</taxon>
        <taxon>Ascomycota</taxon>
        <taxon>Pezizomycotina</taxon>
        <taxon>Sordariomycetes</taxon>
        <taxon>Xylariomycetidae</taxon>
        <taxon>Xylariales</taxon>
        <taxon>Xylariaceae</taxon>
        <taxon>Xylaria</taxon>
    </lineage>
</organism>
<gene>
    <name evidence="2" type="ORF">FHL15_004094</name>
</gene>
<evidence type="ECO:0000256" key="1">
    <source>
        <dbReference type="SAM" id="MobiDB-lite"/>
    </source>
</evidence>
<dbReference type="AlphaFoldDB" id="A0A553I477"/>
<evidence type="ECO:0000313" key="2">
    <source>
        <dbReference type="EMBL" id="TRX95009.1"/>
    </source>
</evidence>
<feature type="region of interest" description="Disordered" evidence="1">
    <location>
        <begin position="303"/>
        <end position="333"/>
    </location>
</feature>
<name>A0A553I477_9PEZI</name>
<keyword evidence="3" id="KW-1185">Reference proteome</keyword>
<proteinExistence type="predicted"/>
<comment type="caution">
    <text evidence="2">The sequence shown here is derived from an EMBL/GenBank/DDBJ whole genome shotgun (WGS) entry which is preliminary data.</text>
</comment>
<feature type="region of interest" description="Disordered" evidence="1">
    <location>
        <begin position="1"/>
        <end position="50"/>
    </location>
</feature>
<feature type="region of interest" description="Disordered" evidence="1">
    <location>
        <begin position="254"/>
        <end position="278"/>
    </location>
</feature>
<sequence>MAPKKRGNNRRASDQGPGNRARRKPSSSSNQEGLSPLRPTGNFIGQNPSPMFEIPVANNAFGMQEMVHPAPGLQTAPYTNNTAYGYAPVPQWPPPGGISESEYIRLFRSYIPPPPTPGRVGQVYGDARDYLPHGQQEILAGRRSLRDSQSIQSGRCPVNPSQHTLNFNGGHLGSRLQDERSIGHRLGPNPFSSGTFNGIVQPQTIPNTSTTRSGPKAGLFRPTARLNHLINEIPDTPTPRGRASHDRAGKYQLSKIQKARKFSDRDSTPPTPSFKRGRLIEDITDQEEGENPSQASVVYNRNSSNDAVSHSSPRDLISGAGSHSFKPDVANSTTRNSASFLSGSFMGSNDNRDTVEAPVMAPPRRGIIMADNYNIFNPSLMGRVAAECENGPYMNTPSAIATYHQLAMADDLFYDGIWKGMFKVNGSYIIQYNNPGPRRPEVPESQRNDRRLLMARIQKDGKMCWHSVMNGNVLIPAANEMENGSAEHQNTLDLTNYFYARVPCHPSIDRYAELVAPLHIDRSRESIDENEAIVGMAPGSNTATAALRLATPAEASSAEAAAALRYIPPVRNDNPPPAATETPAAPVDSFSVGAPSNVPAALLPPGGTSMTSSVIGSSFGDLGLFPDLGTVPNASIAPPPLVNSGWSDPSGNSLFPDLGINRNAPATSGASFPFASTRMAQDAIGLDMTTLGAYRGQPLIPNNPSMSVEMYPFEEPYTGFRTANSSHITYPSIYQNLGATPTSADMVPNVLAHSDAFNDALIATATVPTSAAQVSVANAGTISANPFPEYVMPNSDLGLDANAMMFAASFDPDGDGGNLAASLRTDNAGSDLPMQAWLKSGRRSSGSISLGSDEDLFSSFIDPSNLGDATSATTGDNLVGNGTVGTNNRYGVGNTLAGNEESAGNDQLINGVLFSNGAIADESSDGCTDTQSSEFLSEDLVETKNEEIDEDEELEEIDGELRVRGFDFTSAQVTTMC</sequence>
<protein>
    <submittedName>
        <fullName evidence="2">Uncharacterized protein</fullName>
    </submittedName>
</protein>